<protein>
    <submittedName>
        <fullName evidence="1">Uncharacterized protein</fullName>
    </submittedName>
</protein>
<reference evidence="1" key="1">
    <citation type="submission" date="2021-02" db="EMBL/GenBank/DDBJ databases">
        <title>Genome-Resolved Metagenomics of a Microbial Community Performing Photosynthetic Biological Nutrient Removal.</title>
        <authorList>
            <person name="Mcdaniel E.A."/>
        </authorList>
    </citation>
    <scope>NUCLEOTIDE SEQUENCE</scope>
    <source>
        <strain evidence="1">UWPOB_OBS1</strain>
    </source>
</reference>
<dbReference type="EMBL" id="JAFLCK010000038">
    <property type="protein sequence ID" value="MBN8662403.1"/>
    <property type="molecule type" value="Genomic_DNA"/>
</dbReference>
<dbReference type="AlphaFoldDB" id="A0A8J7PKX6"/>
<proteinExistence type="predicted"/>
<evidence type="ECO:0000313" key="2">
    <source>
        <dbReference type="Proteomes" id="UP000664277"/>
    </source>
</evidence>
<gene>
    <name evidence="1" type="ORF">J0M35_18685</name>
</gene>
<organism evidence="1 2">
    <name type="scientific">Candidatus Obscuribacter phosphatis</name>
    <dbReference type="NCBI Taxonomy" id="1906157"/>
    <lineage>
        <taxon>Bacteria</taxon>
        <taxon>Bacillati</taxon>
        <taxon>Candidatus Melainabacteria</taxon>
        <taxon>Candidatus Obscuribacterales</taxon>
        <taxon>Candidatus Obscuribacteraceae</taxon>
        <taxon>Candidatus Obscuribacter</taxon>
    </lineage>
</organism>
<accession>A0A8J7PKX6</accession>
<sequence length="328" mass="37333">MSLSKESTIAELKRNFIVGYRNIKDEKYAGNSGVHPLDGAAVGTTNGAGPHNVQMFILSADGTVLHCLPGYWQSDDLNCELELAKRLNTVWLDKAMKLSDKKQLFVRLHKEHAQAHSDELRARSQLQGFDAMHIYEHRHELADCISDKEALKAVQDPHKGVPIEAFKTTDQIMHSRLAEQPFVSYKSFDVEKFADYGCQYYDREERKLAENPYDHAYRKRSLRELTASHDPLPKPQIRTEKAAPLSLKQEYIRAISGQNWRLALQISEKLIFENRQRPQAQPFEMRALACLKLNMKSEAANSARRAIYLGAKGQGVRLVLNKAQSNCI</sequence>
<evidence type="ECO:0000313" key="1">
    <source>
        <dbReference type="EMBL" id="MBN8662403.1"/>
    </source>
</evidence>
<name>A0A8J7PKX6_9BACT</name>
<comment type="caution">
    <text evidence="1">The sequence shown here is derived from an EMBL/GenBank/DDBJ whole genome shotgun (WGS) entry which is preliminary data.</text>
</comment>
<dbReference type="Proteomes" id="UP000664277">
    <property type="component" value="Unassembled WGS sequence"/>
</dbReference>